<evidence type="ECO:0000256" key="1">
    <source>
        <dbReference type="SAM" id="MobiDB-lite"/>
    </source>
</evidence>
<comment type="caution">
    <text evidence="2">The sequence shown here is derived from an EMBL/GenBank/DDBJ whole genome shotgun (WGS) entry which is preliminary data.</text>
</comment>
<feature type="compositionally biased region" description="Low complexity" evidence="1">
    <location>
        <begin position="98"/>
        <end position="111"/>
    </location>
</feature>
<dbReference type="EMBL" id="JANCPR020000082">
    <property type="protein sequence ID" value="MDJ1138321.1"/>
    <property type="molecule type" value="Genomic_DNA"/>
</dbReference>
<dbReference type="Proteomes" id="UP001214441">
    <property type="component" value="Unassembled WGS sequence"/>
</dbReference>
<gene>
    <name evidence="2" type="ORF">NMN56_041465</name>
</gene>
<protein>
    <submittedName>
        <fullName evidence="2">Uncharacterized protein</fullName>
    </submittedName>
</protein>
<keyword evidence="3" id="KW-1185">Reference proteome</keyword>
<accession>A0ABT7AAH6</accession>
<evidence type="ECO:0000313" key="3">
    <source>
        <dbReference type="Proteomes" id="UP001214441"/>
    </source>
</evidence>
<feature type="region of interest" description="Disordered" evidence="1">
    <location>
        <begin position="84"/>
        <end position="111"/>
    </location>
</feature>
<dbReference type="RefSeq" id="WP_274047285.1">
    <property type="nucleotide sequence ID" value="NZ_JANCPR020000082.1"/>
</dbReference>
<sequence length="111" mass="11494">MHWEVRPELAALESGLDPDVLAVHLSQWFAAHGVNALPQLTVSDAGHASTVGANFTLAADTPGQALDEAVRLLRKAAEESAIPVGPLEEAEIERAEPGEAGTAAPASHQGN</sequence>
<evidence type="ECO:0000313" key="2">
    <source>
        <dbReference type="EMBL" id="MDJ1138321.1"/>
    </source>
</evidence>
<organism evidence="2 3">
    <name type="scientific">Streptomyces iconiensis</name>
    <dbReference type="NCBI Taxonomy" id="1384038"/>
    <lineage>
        <taxon>Bacteria</taxon>
        <taxon>Bacillati</taxon>
        <taxon>Actinomycetota</taxon>
        <taxon>Actinomycetes</taxon>
        <taxon>Kitasatosporales</taxon>
        <taxon>Streptomycetaceae</taxon>
        <taxon>Streptomyces</taxon>
    </lineage>
</organism>
<name>A0ABT7AAH6_9ACTN</name>
<proteinExistence type="predicted"/>
<reference evidence="2 3" key="1">
    <citation type="submission" date="2023-05" db="EMBL/GenBank/DDBJ databases">
        <title>Streptantibioticus silvisoli sp. nov., acidotolerant actinomycetes 1 from pine litter.</title>
        <authorList>
            <person name="Swiecimska M."/>
            <person name="Golinska P."/>
            <person name="Sangal V."/>
            <person name="Wachnowicz B."/>
            <person name="Goodfellow M."/>
        </authorList>
    </citation>
    <scope>NUCLEOTIDE SEQUENCE [LARGE SCALE GENOMIC DNA]</scope>
    <source>
        <strain evidence="2 3">DSM 42109</strain>
    </source>
</reference>